<dbReference type="PANTHER" id="PTHR33941:SF11">
    <property type="entry name" value="BACTERIAL MICROCOMPARTMENT SHELL PROTEIN PDUJ"/>
    <property type="match status" value="1"/>
</dbReference>
<feature type="domain" description="BMC" evidence="5">
    <location>
        <begin position="5"/>
        <end position="90"/>
    </location>
</feature>
<dbReference type="Proteomes" id="UP000824165">
    <property type="component" value="Unassembled WGS sequence"/>
</dbReference>
<dbReference type="SUPFAM" id="SSF143414">
    <property type="entry name" value="CcmK-like"/>
    <property type="match status" value="1"/>
</dbReference>
<dbReference type="InterPro" id="IPR037233">
    <property type="entry name" value="CcmK-like_sf"/>
</dbReference>
<dbReference type="PROSITE" id="PS51930">
    <property type="entry name" value="BMC_2"/>
    <property type="match status" value="1"/>
</dbReference>
<dbReference type="GO" id="GO:0031469">
    <property type="term" value="C:bacterial microcompartment"/>
    <property type="evidence" value="ECO:0007669"/>
    <property type="project" value="UniProtKB-SubCell"/>
</dbReference>
<evidence type="ECO:0000256" key="1">
    <source>
        <dbReference type="ARBA" id="ARBA00024322"/>
    </source>
</evidence>
<evidence type="ECO:0000313" key="7">
    <source>
        <dbReference type="Proteomes" id="UP000824165"/>
    </source>
</evidence>
<sequence length="161" mass="17670">MADFSLGLVEVSALGNAIIMLDDMLKAADVEFVATERRLGGRLVTIVVRGELTSVQASVDAGVARAKQDECLKAYQVIARPHDEILKFLHLEPESEPEPEPESETAGTHVGPAPENEEETERRTSRRRTAQKQKTADAAAEKKPAPRRRGRKPKTEDTSAK</sequence>
<dbReference type="SMART" id="SM00877">
    <property type="entry name" value="BMC"/>
    <property type="match status" value="1"/>
</dbReference>
<dbReference type="InterPro" id="IPR044872">
    <property type="entry name" value="CcmK/CsoS1_BMC"/>
</dbReference>
<accession>A0A9D1H1A0</accession>
<dbReference type="CDD" id="cd07045">
    <property type="entry name" value="BMC_CcmK_like"/>
    <property type="match status" value="1"/>
</dbReference>
<dbReference type="InterPro" id="IPR050575">
    <property type="entry name" value="BMC_shell"/>
</dbReference>
<name>A0A9D1H1A0_9FIRM</name>
<reference evidence="6" key="1">
    <citation type="submission" date="2020-10" db="EMBL/GenBank/DDBJ databases">
        <authorList>
            <person name="Gilroy R."/>
        </authorList>
    </citation>
    <scope>NUCLEOTIDE SEQUENCE</scope>
    <source>
        <strain evidence="6">CHK181-108</strain>
    </source>
</reference>
<evidence type="ECO:0000256" key="3">
    <source>
        <dbReference type="PROSITE-ProRule" id="PRU01278"/>
    </source>
</evidence>
<evidence type="ECO:0000259" key="5">
    <source>
        <dbReference type="PROSITE" id="PS51930"/>
    </source>
</evidence>
<dbReference type="InterPro" id="IPR000249">
    <property type="entry name" value="BMC_dom"/>
</dbReference>
<proteinExistence type="inferred from homology"/>
<keyword evidence="2" id="KW-1283">Bacterial microcompartment</keyword>
<protein>
    <submittedName>
        <fullName evidence="6">BMC domain-containing protein</fullName>
    </submittedName>
</protein>
<comment type="similarity">
    <text evidence="3">Belongs to the bacterial microcompartments protein family.</text>
</comment>
<gene>
    <name evidence="6" type="ORF">IAA60_02350</name>
</gene>
<dbReference type="EMBL" id="DVLU01000020">
    <property type="protein sequence ID" value="HIT84727.1"/>
    <property type="molecule type" value="Genomic_DNA"/>
</dbReference>
<dbReference type="AlphaFoldDB" id="A0A9D1H1A0"/>
<reference evidence="6" key="2">
    <citation type="journal article" date="2021" name="PeerJ">
        <title>Extensive microbial diversity within the chicken gut microbiome revealed by metagenomics and culture.</title>
        <authorList>
            <person name="Gilroy R."/>
            <person name="Ravi A."/>
            <person name="Getino M."/>
            <person name="Pursley I."/>
            <person name="Horton D.L."/>
            <person name="Alikhan N.F."/>
            <person name="Baker D."/>
            <person name="Gharbi K."/>
            <person name="Hall N."/>
            <person name="Watson M."/>
            <person name="Adriaenssens E.M."/>
            <person name="Foster-Nyarko E."/>
            <person name="Jarju S."/>
            <person name="Secka A."/>
            <person name="Antonio M."/>
            <person name="Oren A."/>
            <person name="Chaudhuri R.R."/>
            <person name="La Ragione R."/>
            <person name="Hildebrand F."/>
            <person name="Pallen M.J."/>
        </authorList>
    </citation>
    <scope>NUCLEOTIDE SEQUENCE</scope>
    <source>
        <strain evidence="6">CHK181-108</strain>
    </source>
</reference>
<comment type="caution">
    <text evidence="6">The sequence shown here is derived from an EMBL/GenBank/DDBJ whole genome shotgun (WGS) entry which is preliminary data.</text>
</comment>
<comment type="subcellular location">
    <subcellularLocation>
        <location evidence="1">Bacterial microcompartment</location>
    </subcellularLocation>
</comment>
<feature type="compositionally biased region" description="Acidic residues" evidence="4">
    <location>
        <begin position="94"/>
        <end position="103"/>
    </location>
</feature>
<dbReference type="Gene3D" id="3.30.70.1710">
    <property type="match status" value="1"/>
</dbReference>
<feature type="region of interest" description="Disordered" evidence="4">
    <location>
        <begin position="91"/>
        <end position="161"/>
    </location>
</feature>
<dbReference type="PANTHER" id="PTHR33941">
    <property type="entry name" value="PROPANEDIOL UTILIZATION PROTEIN PDUA"/>
    <property type="match status" value="1"/>
</dbReference>
<evidence type="ECO:0000256" key="4">
    <source>
        <dbReference type="SAM" id="MobiDB-lite"/>
    </source>
</evidence>
<evidence type="ECO:0000313" key="6">
    <source>
        <dbReference type="EMBL" id="HIT84727.1"/>
    </source>
</evidence>
<dbReference type="Pfam" id="PF00936">
    <property type="entry name" value="BMC"/>
    <property type="match status" value="1"/>
</dbReference>
<evidence type="ECO:0000256" key="2">
    <source>
        <dbReference type="ARBA" id="ARBA00024446"/>
    </source>
</evidence>
<organism evidence="6 7">
    <name type="scientific">Candidatus Ornithomonoglobus intestinigallinarum</name>
    <dbReference type="NCBI Taxonomy" id="2840894"/>
    <lineage>
        <taxon>Bacteria</taxon>
        <taxon>Bacillati</taxon>
        <taxon>Bacillota</taxon>
        <taxon>Clostridia</taxon>
        <taxon>Candidatus Ornithomonoglobus</taxon>
    </lineage>
</organism>